<dbReference type="AlphaFoldDB" id="A0ABD0LNZ5"/>
<keyword evidence="3 9" id="KW-0812">Transmembrane</keyword>
<dbReference type="GO" id="GO:0004930">
    <property type="term" value="F:G protein-coupled receptor activity"/>
    <property type="evidence" value="ECO:0007669"/>
    <property type="project" value="UniProtKB-KW"/>
</dbReference>
<comment type="caution">
    <text evidence="12">The sequence shown here is derived from an EMBL/GenBank/DDBJ whole genome shotgun (WGS) entry which is preliminary data.</text>
</comment>
<evidence type="ECO:0000256" key="3">
    <source>
        <dbReference type="ARBA" id="ARBA00022692"/>
    </source>
</evidence>
<sequence>MEFSETGFVLIAYLLAVWMLLGNGLTILAVFRFEKLRTRANMYIVSLAATDALVGLLQFVVGSFFIPSVQSWFDSTEFVCVGMLSWGYCAVVCSGFNMCLIALDRYIYIAKPYLYERYLTERNIAGAIVTVWVLAFVYGTIPLYYNTFSTSKHCASREVIPLMYRSFLSAGLFLFCCLCTGALYIKITLITLHHKKNIARAGAENARNSRVDRGSLKALKLFLTVFGCLFICWSPYFVAELVDAYTDVANVWLRSFMFLGFLNSGMNIFIYPYFNKEFRKAMKVLLCFCKSPQQTSVVDPQTVTASAP</sequence>
<evidence type="ECO:0000256" key="5">
    <source>
        <dbReference type="ARBA" id="ARBA00023040"/>
    </source>
</evidence>
<dbReference type="SUPFAM" id="SSF81321">
    <property type="entry name" value="Family A G protein-coupled receptor-like"/>
    <property type="match status" value="1"/>
</dbReference>
<evidence type="ECO:0000313" key="13">
    <source>
        <dbReference type="Proteomes" id="UP001519460"/>
    </source>
</evidence>
<dbReference type="PRINTS" id="PR00237">
    <property type="entry name" value="GPCRRHODOPSN"/>
</dbReference>
<evidence type="ECO:0000256" key="9">
    <source>
        <dbReference type="RuleBase" id="RU000688"/>
    </source>
</evidence>
<feature type="transmembrane region" description="Helical" evidence="10">
    <location>
        <begin position="251"/>
        <end position="274"/>
    </location>
</feature>
<evidence type="ECO:0000256" key="10">
    <source>
        <dbReference type="SAM" id="Phobius"/>
    </source>
</evidence>
<evidence type="ECO:0000256" key="7">
    <source>
        <dbReference type="ARBA" id="ARBA00023170"/>
    </source>
</evidence>
<dbReference type="PROSITE" id="PS50262">
    <property type="entry name" value="G_PROTEIN_RECEP_F1_2"/>
    <property type="match status" value="1"/>
</dbReference>
<evidence type="ECO:0000256" key="4">
    <source>
        <dbReference type="ARBA" id="ARBA00022989"/>
    </source>
</evidence>
<proteinExistence type="inferred from homology"/>
<feature type="transmembrane region" description="Helical" evidence="10">
    <location>
        <begin position="218"/>
        <end position="239"/>
    </location>
</feature>
<dbReference type="GO" id="GO:0005886">
    <property type="term" value="C:plasma membrane"/>
    <property type="evidence" value="ECO:0007669"/>
    <property type="project" value="UniProtKB-SubCell"/>
</dbReference>
<name>A0ABD0LNZ5_9CAEN</name>
<keyword evidence="7 9" id="KW-0675">Receptor</keyword>
<organism evidence="12 13">
    <name type="scientific">Batillaria attramentaria</name>
    <dbReference type="NCBI Taxonomy" id="370345"/>
    <lineage>
        <taxon>Eukaryota</taxon>
        <taxon>Metazoa</taxon>
        <taxon>Spiralia</taxon>
        <taxon>Lophotrochozoa</taxon>
        <taxon>Mollusca</taxon>
        <taxon>Gastropoda</taxon>
        <taxon>Caenogastropoda</taxon>
        <taxon>Sorbeoconcha</taxon>
        <taxon>Cerithioidea</taxon>
        <taxon>Batillariidae</taxon>
        <taxon>Batillaria</taxon>
    </lineage>
</organism>
<dbReference type="PROSITE" id="PS00237">
    <property type="entry name" value="G_PROTEIN_RECEP_F1_1"/>
    <property type="match status" value="1"/>
</dbReference>
<gene>
    <name evidence="12" type="ORF">BaRGS_00007504</name>
</gene>
<evidence type="ECO:0000256" key="6">
    <source>
        <dbReference type="ARBA" id="ARBA00023136"/>
    </source>
</evidence>
<accession>A0ABD0LNZ5</accession>
<keyword evidence="4 10" id="KW-1133">Transmembrane helix</keyword>
<dbReference type="InterPro" id="IPR050569">
    <property type="entry name" value="TAAR"/>
</dbReference>
<keyword evidence="5 9" id="KW-0297">G-protein coupled receptor</keyword>
<dbReference type="Proteomes" id="UP001519460">
    <property type="component" value="Unassembled WGS sequence"/>
</dbReference>
<evidence type="ECO:0000313" key="12">
    <source>
        <dbReference type="EMBL" id="KAK7501379.1"/>
    </source>
</evidence>
<feature type="transmembrane region" description="Helical" evidence="10">
    <location>
        <begin position="124"/>
        <end position="145"/>
    </location>
</feature>
<evidence type="ECO:0000256" key="1">
    <source>
        <dbReference type="ARBA" id="ARBA00004651"/>
    </source>
</evidence>
<feature type="transmembrane region" description="Helical" evidence="10">
    <location>
        <begin position="43"/>
        <end position="65"/>
    </location>
</feature>
<dbReference type="InterPro" id="IPR000276">
    <property type="entry name" value="GPCR_Rhodpsn"/>
</dbReference>
<dbReference type="EMBL" id="JACVVK020000032">
    <property type="protein sequence ID" value="KAK7501379.1"/>
    <property type="molecule type" value="Genomic_DNA"/>
</dbReference>
<feature type="transmembrane region" description="Helical" evidence="10">
    <location>
        <begin position="6"/>
        <end position="31"/>
    </location>
</feature>
<keyword evidence="8 9" id="KW-0807">Transducer</keyword>
<comment type="similarity">
    <text evidence="9">Belongs to the G-protein coupled receptor 1 family.</text>
</comment>
<evidence type="ECO:0000259" key="11">
    <source>
        <dbReference type="PROSITE" id="PS50262"/>
    </source>
</evidence>
<comment type="subcellular location">
    <subcellularLocation>
        <location evidence="1">Cell membrane</location>
        <topology evidence="1">Multi-pass membrane protein</topology>
    </subcellularLocation>
</comment>
<dbReference type="PANTHER" id="PTHR24249:SF372">
    <property type="entry name" value="G-PROTEIN COUPLED RECEPTORS FAMILY 1 PROFILE DOMAIN-CONTAINING PROTEIN"/>
    <property type="match status" value="1"/>
</dbReference>
<feature type="transmembrane region" description="Helical" evidence="10">
    <location>
        <begin position="85"/>
        <end position="103"/>
    </location>
</feature>
<dbReference type="Pfam" id="PF00001">
    <property type="entry name" value="7tm_1"/>
    <property type="match status" value="1"/>
</dbReference>
<feature type="domain" description="G-protein coupled receptors family 1 profile" evidence="11">
    <location>
        <begin position="22"/>
        <end position="271"/>
    </location>
</feature>
<reference evidence="12 13" key="1">
    <citation type="journal article" date="2023" name="Sci. Data">
        <title>Genome assembly of the Korean intertidal mud-creeper Batillaria attramentaria.</title>
        <authorList>
            <person name="Patra A.K."/>
            <person name="Ho P.T."/>
            <person name="Jun S."/>
            <person name="Lee S.J."/>
            <person name="Kim Y."/>
            <person name="Won Y.J."/>
        </authorList>
    </citation>
    <scope>NUCLEOTIDE SEQUENCE [LARGE SCALE GENOMIC DNA]</scope>
    <source>
        <strain evidence="12">Wonlab-2016</strain>
    </source>
</reference>
<keyword evidence="2" id="KW-1003">Cell membrane</keyword>
<dbReference type="SMART" id="SM01381">
    <property type="entry name" value="7TM_GPCR_Srsx"/>
    <property type="match status" value="1"/>
</dbReference>
<evidence type="ECO:0000256" key="8">
    <source>
        <dbReference type="ARBA" id="ARBA00023224"/>
    </source>
</evidence>
<protein>
    <recommendedName>
        <fullName evidence="11">G-protein coupled receptors family 1 profile domain-containing protein</fullName>
    </recommendedName>
</protein>
<keyword evidence="6 10" id="KW-0472">Membrane</keyword>
<dbReference type="PANTHER" id="PTHR24249">
    <property type="entry name" value="HISTAMINE RECEPTOR-RELATED G-PROTEIN COUPLED RECEPTOR"/>
    <property type="match status" value="1"/>
</dbReference>
<dbReference type="InterPro" id="IPR017452">
    <property type="entry name" value="GPCR_Rhodpsn_7TM"/>
</dbReference>
<feature type="transmembrane region" description="Helical" evidence="10">
    <location>
        <begin position="165"/>
        <end position="185"/>
    </location>
</feature>
<evidence type="ECO:0000256" key="2">
    <source>
        <dbReference type="ARBA" id="ARBA00022475"/>
    </source>
</evidence>
<dbReference type="Gene3D" id="1.20.1070.10">
    <property type="entry name" value="Rhodopsin 7-helix transmembrane proteins"/>
    <property type="match status" value="1"/>
</dbReference>
<keyword evidence="13" id="KW-1185">Reference proteome</keyword>